<evidence type="ECO:0000313" key="2">
    <source>
        <dbReference type="Proteomes" id="UP000654367"/>
    </source>
</evidence>
<comment type="caution">
    <text evidence="1">The sequence shown here is derived from an EMBL/GenBank/DDBJ whole genome shotgun (WGS) entry which is preliminary data.</text>
</comment>
<sequence length="357" mass="40089">MKLTAHTHIEKTAYELRDHAHAVIKNVLLMSNISTLALQMAMRQLSSHSRVALHFHPDRIDSRGLCVVDGLLRDGVYKSQFETHVSNGHLSPELGGSRDHWENQLFGNCYSGIKHRPKYGALDFGLCPLGPAPRFGSCYLVTHSQILPRCTFSYMDSYRLPKEKGTIKCFDVILAALLSESFERQYALGCVGLKPSKLINYFSQHLTAPTEKRFDNEPCGNLDHYIEAQIHGDVSLDKDVAVLVADPSFIGSQIGDSLVALCDEYDIELLWHNGRQMRVTDVPDDFRGAAMPTLAHSIAEDQIINAEIIGRAAYQLQKQPTSWSERGAHTKKLQDLKLLWHVLVKYGHTPSNEPFLL</sequence>
<dbReference type="RefSeq" id="WP_188918189.1">
    <property type="nucleotide sequence ID" value="NZ_BMQV01000007.1"/>
</dbReference>
<dbReference type="Pfam" id="PF12294">
    <property type="entry name" value="DUF3626"/>
    <property type="match status" value="1"/>
</dbReference>
<dbReference type="EMBL" id="BMQV01000007">
    <property type="protein sequence ID" value="GGP46354.1"/>
    <property type="molecule type" value="Genomic_DNA"/>
</dbReference>
<evidence type="ECO:0000313" key="1">
    <source>
        <dbReference type="EMBL" id="GGP46354.1"/>
    </source>
</evidence>
<organism evidence="1 2">
    <name type="scientific">Shewanella saliphila</name>
    <dbReference type="NCBI Taxonomy" id="2282698"/>
    <lineage>
        <taxon>Bacteria</taxon>
        <taxon>Pseudomonadati</taxon>
        <taxon>Pseudomonadota</taxon>
        <taxon>Gammaproteobacteria</taxon>
        <taxon>Alteromonadales</taxon>
        <taxon>Shewanellaceae</taxon>
        <taxon>Shewanella</taxon>
    </lineage>
</organism>
<dbReference type="Proteomes" id="UP000654367">
    <property type="component" value="Unassembled WGS sequence"/>
</dbReference>
<gene>
    <name evidence="1" type="ORF">GCM10009409_11340</name>
</gene>
<proteinExistence type="predicted"/>
<accession>A0ABQ2Q432</accession>
<reference evidence="2" key="1">
    <citation type="journal article" date="2019" name="Int. J. Syst. Evol. Microbiol.">
        <title>The Global Catalogue of Microorganisms (GCM) 10K type strain sequencing project: providing services to taxonomists for standard genome sequencing and annotation.</title>
        <authorList>
            <consortium name="The Broad Institute Genomics Platform"/>
            <consortium name="The Broad Institute Genome Sequencing Center for Infectious Disease"/>
            <person name="Wu L."/>
            <person name="Ma J."/>
        </authorList>
    </citation>
    <scope>NUCLEOTIDE SEQUENCE [LARGE SCALE GENOMIC DNA]</scope>
    <source>
        <strain evidence="2">JCM 32304</strain>
    </source>
</reference>
<name>A0ABQ2Q432_9GAMM</name>
<keyword evidence="2" id="KW-1185">Reference proteome</keyword>
<dbReference type="InterPro" id="IPR022074">
    <property type="entry name" value="DUF3626"/>
</dbReference>
<protein>
    <submittedName>
        <fullName evidence="1">DUF3626 domain-containing protein</fullName>
    </submittedName>
</protein>